<dbReference type="EMBL" id="JAOPGA020001482">
    <property type="protein sequence ID" value="KAL0488849.1"/>
    <property type="molecule type" value="Genomic_DNA"/>
</dbReference>
<sequence>MSSHRRSASDIIPTNNASTYLDKIPIRRSFDSLRTDTFHSPTFKKHGGVNLNIIQSENLHTKGIRRPKYYVEVAYESESSVKYLERTRTLTKHNQSIDQQYFFPIENFRSEYVVVKVVERGVLIGSIKRKVRDIPRDNFKIERMNLPNTSSGHLLLQLNRRKLLTSQLP</sequence>
<dbReference type="EMBL" id="JAOPGA020000637">
    <property type="protein sequence ID" value="KAL0480168.1"/>
    <property type="molecule type" value="Genomic_DNA"/>
</dbReference>
<proteinExistence type="predicted"/>
<accession>A0AAW2ZQH2</accession>
<dbReference type="AlphaFoldDB" id="A0AAW2ZQH2"/>
<keyword evidence="4" id="KW-1185">Reference proteome</keyword>
<evidence type="ECO:0000313" key="3">
    <source>
        <dbReference type="EMBL" id="KAL0490986.1"/>
    </source>
</evidence>
<dbReference type="EMBL" id="JAOPGA020001740">
    <property type="protein sequence ID" value="KAL0490986.1"/>
    <property type="molecule type" value="Genomic_DNA"/>
</dbReference>
<reference evidence="3 4" key="1">
    <citation type="submission" date="2024-03" db="EMBL/GenBank/DDBJ databases">
        <title>The Acrasis kona genome and developmental transcriptomes reveal deep origins of eukaryotic multicellular pathways.</title>
        <authorList>
            <person name="Sheikh S."/>
            <person name="Fu C.-J."/>
            <person name="Brown M.W."/>
            <person name="Baldauf S.L."/>
        </authorList>
    </citation>
    <scope>NUCLEOTIDE SEQUENCE [LARGE SCALE GENOMIC DNA]</scope>
    <source>
        <strain evidence="3 4">ATCC MYA-3509</strain>
    </source>
</reference>
<dbReference type="Proteomes" id="UP001431209">
    <property type="component" value="Unassembled WGS sequence"/>
</dbReference>
<gene>
    <name evidence="3" type="ORF">AKO1_002615</name>
    <name evidence="1" type="ORF">AKO1_004950</name>
    <name evidence="2" type="ORF">AKO1_013134</name>
</gene>
<name>A0AAW2ZQH2_9EUKA</name>
<organism evidence="3 4">
    <name type="scientific">Acrasis kona</name>
    <dbReference type="NCBI Taxonomy" id="1008807"/>
    <lineage>
        <taxon>Eukaryota</taxon>
        <taxon>Discoba</taxon>
        <taxon>Heterolobosea</taxon>
        <taxon>Tetramitia</taxon>
        <taxon>Eutetramitia</taxon>
        <taxon>Acrasidae</taxon>
        <taxon>Acrasis</taxon>
    </lineage>
</organism>
<evidence type="ECO:0000313" key="2">
    <source>
        <dbReference type="EMBL" id="KAL0488849.1"/>
    </source>
</evidence>
<evidence type="ECO:0000313" key="1">
    <source>
        <dbReference type="EMBL" id="KAL0480168.1"/>
    </source>
</evidence>
<protein>
    <submittedName>
        <fullName evidence="2">4-hydroxy-3-methylbut-2-en-1-yl diphosphate synthase</fullName>
    </submittedName>
    <submittedName>
        <fullName evidence="1">IspG</fullName>
    </submittedName>
</protein>
<evidence type="ECO:0000313" key="4">
    <source>
        <dbReference type="Proteomes" id="UP001431209"/>
    </source>
</evidence>
<comment type="caution">
    <text evidence="3">The sequence shown here is derived from an EMBL/GenBank/DDBJ whole genome shotgun (WGS) entry which is preliminary data.</text>
</comment>